<protein>
    <recommendedName>
        <fullName evidence="6">Small ribosomal subunit protein bS16m</fullName>
    </recommendedName>
    <alternativeName>
        <fullName evidence="7">28S ribosomal protein S16, mitochondrial</fullName>
    </alternativeName>
</protein>
<evidence type="ECO:0000313" key="8">
    <source>
        <dbReference type="EMBL" id="JAS12048.1"/>
    </source>
</evidence>
<comment type="similarity">
    <text evidence="2">Belongs to the bacterial ribosomal protein bS16 family.</text>
</comment>
<evidence type="ECO:0000256" key="3">
    <source>
        <dbReference type="ARBA" id="ARBA00022980"/>
    </source>
</evidence>
<gene>
    <name evidence="8" type="ORF">g.239</name>
    <name evidence="9" type="ORF">g.240</name>
</gene>
<name>A0A1B6CJJ8_9HEMI</name>
<dbReference type="EMBL" id="GEDC01025250">
    <property type="protein sequence ID" value="JAS12048.1"/>
    <property type="molecule type" value="Transcribed_RNA"/>
</dbReference>
<keyword evidence="4" id="KW-0496">Mitochondrion</keyword>
<dbReference type="Pfam" id="PF00886">
    <property type="entry name" value="Ribosomal_S16"/>
    <property type="match status" value="1"/>
</dbReference>
<dbReference type="NCBIfam" id="TIGR00002">
    <property type="entry name" value="S16"/>
    <property type="match status" value="1"/>
</dbReference>
<evidence type="ECO:0000313" key="9">
    <source>
        <dbReference type="EMBL" id="JAS13590.1"/>
    </source>
</evidence>
<evidence type="ECO:0000256" key="7">
    <source>
        <dbReference type="ARBA" id="ARBA00035438"/>
    </source>
</evidence>
<dbReference type="PANTHER" id="PTHR12919:SF20">
    <property type="entry name" value="SMALL RIBOSOMAL SUBUNIT PROTEIN BS16M"/>
    <property type="match status" value="1"/>
</dbReference>
<keyword evidence="3" id="KW-0689">Ribosomal protein</keyword>
<evidence type="ECO:0000256" key="1">
    <source>
        <dbReference type="ARBA" id="ARBA00004173"/>
    </source>
</evidence>
<comment type="subcellular location">
    <subcellularLocation>
        <location evidence="1">Mitochondrion</location>
    </subcellularLocation>
</comment>
<dbReference type="GO" id="GO:0003735">
    <property type="term" value="F:structural constituent of ribosome"/>
    <property type="evidence" value="ECO:0007669"/>
    <property type="project" value="InterPro"/>
</dbReference>
<keyword evidence="5" id="KW-0687">Ribonucleoprotein</keyword>
<dbReference type="InterPro" id="IPR000307">
    <property type="entry name" value="Ribosomal_bS16"/>
</dbReference>
<dbReference type="GO" id="GO:0005763">
    <property type="term" value="C:mitochondrial small ribosomal subunit"/>
    <property type="evidence" value="ECO:0007669"/>
    <property type="project" value="TreeGrafter"/>
</dbReference>
<evidence type="ECO:0000256" key="4">
    <source>
        <dbReference type="ARBA" id="ARBA00023128"/>
    </source>
</evidence>
<organism evidence="9">
    <name type="scientific">Clastoptera arizonana</name>
    <name type="common">Arizona spittle bug</name>
    <dbReference type="NCBI Taxonomy" id="38151"/>
    <lineage>
        <taxon>Eukaryota</taxon>
        <taxon>Metazoa</taxon>
        <taxon>Ecdysozoa</taxon>
        <taxon>Arthropoda</taxon>
        <taxon>Hexapoda</taxon>
        <taxon>Insecta</taxon>
        <taxon>Pterygota</taxon>
        <taxon>Neoptera</taxon>
        <taxon>Paraneoptera</taxon>
        <taxon>Hemiptera</taxon>
        <taxon>Auchenorrhyncha</taxon>
        <taxon>Cercopoidea</taxon>
        <taxon>Clastopteridae</taxon>
        <taxon>Clastoptera</taxon>
    </lineage>
</organism>
<dbReference type="AlphaFoldDB" id="A0A1B6CJJ8"/>
<dbReference type="SUPFAM" id="SSF54565">
    <property type="entry name" value="Ribosomal protein S16"/>
    <property type="match status" value="1"/>
</dbReference>
<proteinExistence type="inferred from homology"/>
<dbReference type="InterPro" id="IPR023803">
    <property type="entry name" value="Ribosomal_bS16_dom_sf"/>
</dbReference>
<evidence type="ECO:0000256" key="6">
    <source>
        <dbReference type="ARBA" id="ARBA00035263"/>
    </source>
</evidence>
<dbReference type="HAMAP" id="MF_00385">
    <property type="entry name" value="Ribosomal_bS16"/>
    <property type="match status" value="1"/>
</dbReference>
<evidence type="ECO:0000256" key="2">
    <source>
        <dbReference type="ARBA" id="ARBA00006668"/>
    </source>
</evidence>
<sequence>MGLIRGLPKLINASGGGRNSKYAPKSIRFQRHGCTNRPFYHIVVAMTSRDKNSQPIEQLGTYDPIPNVYNEKLVSFNFERIGYWIGEGATISKPVAELLGLSGYLPIHPNTYLFAWRERRKVADNEANNDDSKQIETNSNQ</sequence>
<dbReference type="Gene3D" id="3.30.1320.10">
    <property type="match status" value="1"/>
</dbReference>
<dbReference type="GO" id="GO:0005743">
    <property type="term" value="C:mitochondrial inner membrane"/>
    <property type="evidence" value="ECO:0007669"/>
    <property type="project" value="UniProtKB-ARBA"/>
</dbReference>
<accession>A0A1B6CJJ8</accession>
<dbReference type="PANTHER" id="PTHR12919">
    <property type="entry name" value="30S RIBOSOMAL PROTEIN S16"/>
    <property type="match status" value="1"/>
</dbReference>
<dbReference type="GO" id="GO:0032543">
    <property type="term" value="P:mitochondrial translation"/>
    <property type="evidence" value="ECO:0007669"/>
    <property type="project" value="TreeGrafter"/>
</dbReference>
<evidence type="ECO:0000256" key="5">
    <source>
        <dbReference type="ARBA" id="ARBA00023274"/>
    </source>
</evidence>
<dbReference type="EMBL" id="GEDC01023708">
    <property type="protein sequence ID" value="JAS13590.1"/>
    <property type="molecule type" value="Transcribed_RNA"/>
</dbReference>
<dbReference type="FunFam" id="3.30.1320.10:FF:000004">
    <property type="entry name" value="28S ribosomal protein S16, mitochondrial"/>
    <property type="match status" value="1"/>
</dbReference>
<reference evidence="9" key="1">
    <citation type="submission" date="2015-12" db="EMBL/GenBank/DDBJ databases">
        <title>De novo transcriptome assembly of four potential Pierce s Disease insect vectors from Arizona vineyards.</title>
        <authorList>
            <person name="Tassone E.E."/>
        </authorList>
    </citation>
    <scope>NUCLEOTIDE SEQUENCE</scope>
</reference>